<dbReference type="SUPFAM" id="SSF69279">
    <property type="entry name" value="Phage tail proteins"/>
    <property type="match status" value="1"/>
</dbReference>
<dbReference type="PATRIC" id="fig|1297617.4.peg.2305"/>
<name>A0A0S2W5L1_9FIRM</name>
<dbReference type="Proteomes" id="UP000064844">
    <property type="component" value="Chromosome"/>
</dbReference>
<dbReference type="AlphaFoldDB" id="A0A0S2W5L1"/>
<feature type="domain" description="YqbQ/XkdQ" evidence="1">
    <location>
        <begin position="26"/>
        <end position="316"/>
    </location>
</feature>
<dbReference type="EMBL" id="CP011307">
    <property type="protein sequence ID" value="ALP94628.1"/>
    <property type="molecule type" value="Genomic_DNA"/>
</dbReference>
<sequence length="333" mass="36091">MEEKLKLLITPPEGGTRDAAALCRSVTWGGSYDQAARTLDFPLLVCPEDKRLPAVDCPPGSRVQFYRGETLLFDGFVFSRQRDTLSNTVEVSCADRGLYLKRNQGAYRFRGQTPEGITGRVAADFGLTVGSLARTGTAISRNFPGVSLYQIIQTAYTQASAATGGRYMVRFRGEALEVIEKKQGERTLALRPGSNLISLTATDSVESLVNRVQILSRDGTAKGSPVEDGASIARYGLFQQMVTERSGKDAAAEARKLLEDNAPAQKITAQVRGNPALIAGECAVLQEPVTGLYGLCWIDSDTHTWKGGVYTTKLVLNFRNLMDEAEAGKLPDA</sequence>
<evidence type="ECO:0000313" key="2">
    <source>
        <dbReference type="EMBL" id="ALP94628.1"/>
    </source>
</evidence>
<evidence type="ECO:0000313" key="3">
    <source>
        <dbReference type="Proteomes" id="UP000064844"/>
    </source>
</evidence>
<dbReference type="InterPro" id="IPR056937">
    <property type="entry name" value="YqbQ/XkdQ"/>
</dbReference>
<dbReference type="STRING" id="1297617.IB211_02237c"/>
<dbReference type="KEGG" id="ibu:IB211_02237c"/>
<dbReference type="eggNOG" id="COG0791">
    <property type="taxonomic scope" value="Bacteria"/>
</dbReference>
<accession>A0A0S2W5L1</accession>
<reference evidence="2 3" key="1">
    <citation type="journal article" date="2015" name="Nat. Commun.">
        <title>Production of butyrate from lysine and the Amadori product fructoselysine by a human gut commensal.</title>
        <authorList>
            <person name="Bui T.P."/>
            <person name="Ritari J."/>
            <person name="Boeren S."/>
            <person name="de Waard P."/>
            <person name="Plugge C.M."/>
            <person name="de Vos W.M."/>
        </authorList>
    </citation>
    <scope>NUCLEOTIDE SEQUENCE [LARGE SCALE GENOMIC DNA]</scope>
    <source>
        <strain evidence="2 3">AF211</strain>
    </source>
</reference>
<gene>
    <name evidence="2" type="ORF">IB211_02237c</name>
</gene>
<protein>
    <submittedName>
        <fullName evidence="2">Phage-like element PBSX protein xkdQ</fullName>
    </submittedName>
</protein>
<reference evidence="3" key="2">
    <citation type="submission" date="2015-04" db="EMBL/GenBank/DDBJ databases">
        <title>A butyrogenic pathway from the amino acid lysine in a human gut commensal.</title>
        <authorList>
            <person name="de Vos W.M."/>
            <person name="Bui N.T.P."/>
            <person name="Plugge C.M."/>
            <person name="Ritari J."/>
        </authorList>
    </citation>
    <scope>NUCLEOTIDE SEQUENCE [LARGE SCALE GENOMIC DNA]</scope>
    <source>
        <strain evidence="3">AF211</strain>
    </source>
</reference>
<evidence type="ECO:0000259" key="1">
    <source>
        <dbReference type="Pfam" id="PF24032"/>
    </source>
</evidence>
<proteinExistence type="predicted"/>
<organism evidence="2 3">
    <name type="scientific">Intestinimonas butyriciproducens</name>
    <dbReference type="NCBI Taxonomy" id="1297617"/>
    <lineage>
        <taxon>Bacteria</taxon>
        <taxon>Bacillati</taxon>
        <taxon>Bacillota</taxon>
        <taxon>Clostridia</taxon>
        <taxon>Eubacteriales</taxon>
        <taxon>Intestinimonas</taxon>
    </lineage>
</organism>
<dbReference type="Pfam" id="PF24032">
    <property type="entry name" value="YQBQ"/>
    <property type="match status" value="1"/>
</dbReference>
<keyword evidence="3" id="KW-1185">Reference proteome</keyword>
<dbReference type="RefSeq" id="WP_058118057.1">
    <property type="nucleotide sequence ID" value="NZ_CP011307.1"/>
</dbReference>